<organism evidence="7 8">
    <name type="scientific">Linnemannia gamsii</name>
    <dbReference type="NCBI Taxonomy" id="64522"/>
    <lineage>
        <taxon>Eukaryota</taxon>
        <taxon>Fungi</taxon>
        <taxon>Fungi incertae sedis</taxon>
        <taxon>Mucoromycota</taxon>
        <taxon>Mortierellomycotina</taxon>
        <taxon>Mortierellomycetes</taxon>
        <taxon>Mortierellales</taxon>
        <taxon>Mortierellaceae</taxon>
        <taxon>Linnemannia</taxon>
    </lineage>
</organism>
<proteinExistence type="inferred from homology"/>
<dbReference type="PANTHER" id="PTHR12714">
    <property type="entry name" value="PROTEIN-S ISOPRENYLCYSTEINE O-METHYLTRANSFERASE"/>
    <property type="match status" value="1"/>
</dbReference>
<dbReference type="PANTHER" id="PTHR12714:SF9">
    <property type="entry name" value="PROTEIN-S-ISOPRENYLCYSTEINE O-METHYLTRANSFERASE"/>
    <property type="match status" value="1"/>
</dbReference>
<evidence type="ECO:0000256" key="5">
    <source>
        <dbReference type="RuleBase" id="RU362022"/>
    </source>
</evidence>
<feature type="chain" id="PRO_5046652742" description="Protein-S-isoprenylcysteine O-methyltransferase" evidence="6">
    <location>
        <begin position="19"/>
        <end position="259"/>
    </location>
</feature>
<evidence type="ECO:0000256" key="2">
    <source>
        <dbReference type="ARBA" id="ARBA00022692"/>
    </source>
</evidence>
<keyword evidence="5" id="KW-0808">Transferase</keyword>
<feature type="transmembrane region" description="Helical" evidence="5">
    <location>
        <begin position="211"/>
        <end position="229"/>
    </location>
</feature>
<evidence type="ECO:0000256" key="4">
    <source>
        <dbReference type="ARBA" id="ARBA00023136"/>
    </source>
</evidence>
<keyword evidence="6" id="KW-0732">Signal</keyword>
<keyword evidence="8" id="KW-1185">Reference proteome</keyword>
<evidence type="ECO:0000313" key="8">
    <source>
        <dbReference type="Proteomes" id="UP001194696"/>
    </source>
</evidence>
<reference evidence="7 8" key="1">
    <citation type="journal article" date="2020" name="Fungal Divers.">
        <title>Resolving the Mortierellaceae phylogeny through synthesis of multi-gene phylogenetics and phylogenomics.</title>
        <authorList>
            <person name="Vandepol N."/>
            <person name="Liber J."/>
            <person name="Desiro A."/>
            <person name="Na H."/>
            <person name="Kennedy M."/>
            <person name="Barry K."/>
            <person name="Grigoriev I.V."/>
            <person name="Miller A.N."/>
            <person name="O'Donnell K."/>
            <person name="Stajich J.E."/>
            <person name="Bonito G."/>
        </authorList>
    </citation>
    <scope>NUCLEOTIDE SEQUENCE [LARGE SCALE GENOMIC DNA]</scope>
    <source>
        <strain evidence="7 8">AD045</strain>
    </source>
</reference>
<keyword evidence="3 5" id="KW-1133">Transmembrane helix</keyword>
<comment type="catalytic activity">
    <reaction evidence="5">
        <text>[protein]-C-terminal S-[(2E,6E)-farnesyl]-L-cysteine + S-adenosyl-L-methionine = [protein]-C-terminal S-[(2E,6E)-farnesyl]-L-cysteine methyl ester + S-adenosyl-L-homocysteine</text>
        <dbReference type="Rhea" id="RHEA:21672"/>
        <dbReference type="Rhea" id="RHEA-COMP:12125"/>
        <dbReference type="Rhea" id="RHEA-COMP:12126"/>
        <dbReference type="ChEBI" id="CHEBI:57856"/>
        <dbReference type="ChEBI" id="CHEBI:59789"/>
        <dbReference type="ChEBI" id="CHEBI:90510"/>
        <dbReference type="ChEBI" id="CHEBI:90511"/>
        <dbReference type="EC" id="2.1.1.100"/>
    </reaction>
</comment>
<evidence type="ECO:0000313" key="7">
    <source>
        <dbReference type="EMBL" id="KAG0283939.1"/>
    </source>
</evidence>
<keyword evidence="5" id="KW-0256">Endoplasmic reticulum</keyword>
<keyword evidence="5" id="KW-0949">S-adenosyl-L-methionine</keyword>
<protein>
    <recommendedName>
        <fullName evidence="5">Protein-S-isoprenylcysteine O-methyltransferase</fullName>
        <ecNumber evidence="5">2.1.1.100</ecNumber>
    </recommendedName>
</protein>
<dbReference type="Proteomes" id="UP001194696">
    <property type="component" value="Unassembled WGS sequence"/>
</dbReference>
<dbReference type="EC" id="2.1.1.100" evidence="5"/>
<dbReference type="Gene3D" id="1.20.120.1630">
    <property type="match status" value="1"/>
</dbReference>
<name>A0ABQ7JRU1_9FUNG</name>
<dbReference type="InterPro" id="IPR007269">
    <property type="entry name" value="ICMT_MeTrfase"/>
</dbReference>
<gene>
    <name evidence="7" type="ORF">BGZ96_011693</name>
</gene>
<dbReference type="Pfam" id="PF04140">
    <property type="entry name" value="ICMT"/>
    <property type="match status" value="1"/>
</dbReference>
<feature type="signal peptide" evidence="6">
    <location>
        <begin position="1"/>
        <end position="18"/>
    </location>
</feature>
<feature type="transmembrane region" description="Helical" evidence="5">
    <location>
        <begin position="50"/>
        <end position="68"/>
    </location>
</feature>
<evidence type="ECO:0000256" key="3">
    <source>
        <dbReference type="ARBA" id="ARBA00022989"/>
    </source>
</evidence>
<dbReference type="EMBL" id="JAAAIM010000836">
    <property type="protein sequence ID" value="KAG0283939.1"/>
    <property type="molecule type" value="Genomic_DNA"/>
</dbReference>
<keyword evidence="4 5" id="KW-0472">Membrane</keyword>
<keyword evidence="2 5" id="KW-0812">Transmembrane</keyword>
<comment type="similarity">
    <text evidence="5">Belongs to the class VI-like SAM-binding methyltransferase superfamily. Isoprenylcysteine carboxyl methyltransferase family.</text>
</comment>
<keyword evidence="5" id="KW-0489">Methyltransferase</keyword>
<accession>A0ABQ7JRU1</accession>
<comment type="caution">
    <text evidence="7">The sequence shown here is derived from an EMBL/GenBank/DDBJ whole genome shotgun (WGS) entry which is preliminary data.</text>
</comment>
<comment type="caution">
    <text evidence="5">Lacks conserved residue(s) required for the propagation of feature annotation.</text>
</comment>
<evidence type="ECO:0000256" key="6">
    <source>
        <dbReference type="SAM" id="SignalP"/>
    </source>
</evidence>
<comment type="subcellular location">
    <subcellularLocation>
        <location evidence="5">Endoplasmic reticulum membrane</location>
        <topology evidence="5">Multi-pass membrane protein</topology>
    </subcellularLocation>
    <subcellularLocation>
        <location evidence="1">Membrane</location>
        <topology evidence="1">Multi-pass membrane protein</topology>
    </subcellularLocation>
</comment>
<evidence type="ECO:0000256" key="1">
    <source>
        <dbReference type="ARBA" id="ARBA00004141"/>
    </source>
</evidence>
<sequence length="259" mass="29307">MLVKAVCLVAALVSYALSLKPPPSSKTVNPKKEQKFVPEFRLLTYYANKFPTVMISVATLQTVLYLVFMTKSGNGSNGTASGILKGSSSLPMRDQVVFQEMAILKTWQKVATVVCVLGFALRKWSFVTLDRFFTYQLTIRTGHKLVQSGPYTYLRHPSYTGAILNGICFKILLFHQGLWTVFSLLASRAASAVLQTKVAVPTSVLGFQTEYWLMLTYGLVMVYGVAYRVRNEEEMLKSHFGKEWDVYASKRWRFIPFVY</sequence>
<feature type="transmembrane region" description="Helical" evidence="5">
    <location>
        <begin position="171"/>
        <end position="191"/>
    </location>
</feature>